<sequence length="218" mass="24809">MDASNAITPYTLEVQQHAHRSLPAFLTLPVELRWEIYTYLLRLLDPVNVSGHSYPTDPKVYPQIISVCRQTYFEAHPMLYRLNIFMAHQSLLTSFPRLRQNYSPVSSSEMASIIRRFKLRVRLDTAPVFTREEATQAFSGLEQVEIEVWQAEYRCAGREVLELFEDIRGVRKAKVSGSTSGFECYAKWLQSGMMKAAGTALGQKYEGEIGDVSAVSVF</sequence>
<dbReference type="PANTHER" id="PTHR42085">
    <property type="entry name" value="F-BOX DOMAIN-CONTAINING PROTEIN"/>
    <property type="match status" value="1"/>
</dbReference>
<evidence type="ECO:0000313" key="2">
    <source>
        <dbReference type="Proteomes" id="UP001408356"/>
    </source>
</evidence>
<dbReference type="PANTHER" id="PTHR42085:SF4">
    <property type="entry name" value="F-BOX DOMAIN-CONTAINING PROTEIN"/>
    <property type="match status" value="1"/>
</dbReference>
<name>A0ABR2V0B8_9PEZI</name>
<dbReference type="InterPro" id="IPR038883">
    <property type="entry name" value="AN11006-like"/>
</dbReference>
<protein>
    <submittedName>
        <fullName evidence="1">Uncharacterized protein</fullName>
    </submittedName>
</protein>
<keyword evidence="2" id="KW-1185">Reference proteome</keyword>
<comment type="caution">
    <text evidence="1">The sequence shown here is derived from an EMBL/GenBank/DDBJ whole genome shotgun (WGS) entry which is preliminary data.</text>
</comment>
<evidence type="ECO:0000313" key="1">
    <source>
        <dbReference type="EMBL" id="KAK9420271.1"/>
    </source>
</evidence>
<organism evidence="1 2">
    <name type="scientific">Seiridium unicorne</name>
    <dbReference type="NCBI Taxonomy" id="138068"/>
    <lineage>
        <taxon>Eukaryota</taxon>
        <taxon>Fungi</taxon>
        <taxon>Dikarya</taxon>
        <taxon>Ascomycota</taxon>
        <taxon>Pezizomycotina</taxon>
        <taxon>Sordariomycetes</taxon>
        <taxon>Xylariomycetidae</taxon>
        <taxon>Amphisphaeriales</taxon>
        <taxon>Sporocadaceae</taxon>
        <taxon>Seiridium</taxon>
    </lineage>
</organism>
<accession>A0ABR2V0B8</accession>
<dbReference type="EMBL" id="JARVKF010000246">
    <property type="protein sequence ID" value="KAK9420271.1"/>
    <property type="molecule type" value="Genomic_DNA"/>
</dbReference>
<proteinExistence type="predicted"/>
<gene>
    <name evidence="1" type="ORF">SUNI508_06540</name>
</gene>
<reference evidence="1 2" key="1">
    <citation type="journal article" date="2024" name="J. Plant Pathol.">
        <title>Sequence and assembly of the genome of Seiridium unicorne, isolate CBS 538.82, causal agent of cypress canker disease.</title>
        <authorList>
            <person name="Scali E."/>
            <person name="Rocca G.D."/>
            <person name="Danti R."/>
            <person name="Garbelotto M."/>
            <person name="Barberini S."/>
            <person name="Baroncelli R."/>
            <person name="Emiliani G."/>
        </authorList>
    </citation>
    <scope>NUCLEOTIDE SEQUENCE [LARGE SCALE GENOMIC DNA]</scope>
    <source>
        <strain evidence="1 2">BM-138-508</strain>
    </source>
</reference>
<dbReference type="Proteomes" id="UP001408356">
    <property type="component" value="Unassembled WGS sequence"/>
</dbReference>